<protein>
    <submittedName>
        <fullName evidence="1">Uncharacterized protein</fullName>
    </submittedName>
</protein>
<name>A0AAE0SYR3_9BIVA</name>
<reference evidence="1" key="2">
    <citation type="journal article" date="2021" name="Genome Biol. Evol.">
        <title>Developing a high-quality reference genome for a parasitic bivalve with doubly uniparental inheritance (Bivalvia: Unionida).</title>
        <authorList>
            <person name="Smith C.H."/>
        </authorList>
    </citation>
    <scope>NUCLEOTIDE SEQUENCE</scope>
    <source>
        <strain evidence="1">CHS0354</strain>
        <tissue evidence="1">Mantle</tissue>
    </source>
</reference>
<reference evidence="1" key="3">
    <citation type="submission" date="2023-05" db="EMBL/GenBank/DDBJ databases">
        <authorList>
            <person name="Smith C.H."/>
        </authorList>
    </citation>
    <scope>NUCLEOTIDE SEQUENCE</scope>
    <source>
        <strain evidence="1">CHS0354</strain>
        <tissue evidence="1">Mantle</tissue>
    </source>
</reference>
<evidence type="ECO:0000313" key="2">
    <source>
        <dbReference type="Proteomes" id="UP001195483"/>
    </source>
</evidence>
<dbReference type="EMBL" id="JAEAOA010000275">
    <property type="protein sequence ID" value="KAK3600567.1"/>
    <property type="molecule type" value="Genomic_DNA"/>
</dbReference>
<sequence>MTEKVRSQLLYYINLIGEKYQKIGTVSVKADLSSSIQSILSVPVSELGKLMSEVDYSILPFIYSQIYTKNCQVQIVGVIELQFPSLETPWYTDVTFFPGHRLLDIDYILSVVGNVIGPVE</sequence>
<keyword evidence="2" id="KW-1185">Reference proteome</keyword>
<comment type="caution">
    <text evidence="1">The sequence shown here is derived from an EMBL/GenBank/DDBJ whole genome shotgun (WGS) entry which is preliminary data.</text>
</comment>
<proteinExistence type="predicted"/>
<dbReference type="Proteomes" id="UP001195483">
    <property type="component" value="Unassembled WGS sequence"/>
</dbReference>
<dbReference type="AlphaFoldDB" id="A0AAE0SYR3"/>
<gene>
    <name evidence="1" type="ORF">CHS0354_003504</name>
</gene>
<reference evidence="1" key="1">
    <citation type="journal article" date="2021" name="Genome Biol. Evol.">
        <title>A High-Quality Reference Genome for a Parasitic Bivalve with Doubly Uniparental Inheritance (Bivalvia: Unionida).</title>
        <authorList>
            <person name="Smith C.H."/>
        </authorList>
    </citation>
    <scope>NUCLEOTIDE SEQUENCE</scope>
    <source>
        <strain evidence="1">CHS0354</strain>
    </source>
</reference>
<organism evidence="1 2">
    <name type="scientific">Potamilus streckersoni</name>
    <dbReference type="NCBI Taxonomy" id="2493646"/>
    <lineage>
        <taxon>Eukaryota</taxon>
        <taxon>Metazoa</taxon>
        <taxon>Spiralia</taxon>
        <taxon>Lophotrochozoa</taxon>
        <taxon>Mollusca</taxon>
        <taxon>Bivalvia</taxon>
        <taxon>Autobranchia</taxon>
        <taxon>Heteroconchia</taxon>
        <taxon>Palaeoheterodonta</taxon>
        <taxon>Unionida</taxon>
        <taxon>Unionoidea</taxon>
        <taxon>Unionidae</taxon>
        <taxon>Ambleminae</taxon>
        <taxon>Lampsilini</taxon>
        <taxon>Potamilus</taxon>
    </lineage>
</organism>
<accession>A0AAE0SYR3</accession>
<evidence type="ECO:0000313" key="1">
    <source>
        <dbReference type="EMBL" id="KAK3600567.1"/>
    </source>
</evidence>